<keyword evidence="1" id="KW-0472">Membrane</keyword>
<feature type="transmembrane region" description="Helical" evidence="1">
    <location>
        <begin position="45"/>
        <end position="65"/>
    </location>
</feature>
<gene>
    <name evidence="2" type="ORF">DPV83_03430</name>
</gene>
<feature type="transmembrane region" description="Helical" evidence="1">
    <location>
        <begin position="12"/>
        <end position="33"/>
    </location>
</feature>
<dbReference type="EMBL" id="QEPM01000002">
    <property type="protein sequence ID" value="RDE71631.1"/>
    <property type="molecule type" value="Genomic_DNA"/>
</dbReference>
<dbReference type="Pfam" id="PF09600">
    <property type="entry name" value="Cyd_oper_YbgE"/>
    <property type="match status" value="1"/>
</dbReference>
<dbReference type="Proteomes" id="UP000253998">
    <property type="component" value="Unassembled WGS sequence"/>
</dbReference>
<dbReference type="AlphaFoldDB" id="A0A8B2U4M5"/>
<sequence length="95" mass="11119">MINSLYQLVNKGSLRTLSFILALTLTAFFFFNINQFSTQLRAVEFYYVFILIWSVGILWIHGLGFEIRATLWRLIFMPWIGYLAAIISLLHNLLT</sequence>
<organism evidence="2 3">
    <name type="scientific">Aggregatibacter segnis</name>
    <dbReference type="NCBI Taxonomy" id="739"/>
    <lineage>
        <taxon>Bacteria</taxon>
        <taxon>Pseudomonadati</taxon>
        <taxon>Pseudomonadota</taxon>
        <taxon>Gammaproteobacteria</taxon>
        <taxon>Pasteurellales</taxon>
        <taxon>Pasteurellaceae</taxon>
        <taxon>Aggregatibacter</taxon>
    </lineage>
</organism>
<comment type="caution">
    <text evidence="2">The sequence shown here is derived from an EMBL/GenBank/DDBJ whole genome shotgun (WGS) entry which is preliminary data.</text>
</comment>
<proteinExistence type="predicted"/>
<feature type="transmembrane region" description="Helical" evidence="1">
    <location>
        <begin position="71"/>
        <end position="94"/>
    </location>
</feature>
<keyword evidence="1" id="KW-1133">Transmembrane helix</keyword>
<dbReference type="NCBIfam" id="TIGR02112">
    <property type="entry name" value="cyd_oper_ybgE"/>
    <property type="match status" value="1"/>
</dbReference>
<evidence type="ECO:0000256" key="1">
    <source>
        <dbReference type="SAM" id="Phobius"/>
    </source>
</evidence>
<evidence type="ECO:0000313" key="3">
    <source>
        <dbReference type="Proteomes" id="UP000253998"/>
    </source>
</evidence>
<name>A0A8B2U4M5_9PAST</name>
<reference evidence="2 3" key="1">
    <citation type="submission" date="2018-05" db="EMBL/GenBank/DDBJ databases">
        <title>Draft Genome Sequences for a Diverse set of 7 Haemophilus Species.</title>
        <authorList>
            <person name="Nichols M."/>
            <person name="Topaz N."/>
            <person name="Wang X."/>
            <person name="Wang X."/>
            <person name="Boxrud D."/>
        </authorList>
    </citation>
    <scope>NUCLEOTIDE SEQUENCE [LARGE SCALE GENOMIC DNA]</scope>
    <source>
        <strain evidence="2 3">C2001002503</strain>
    </source>
</reference>
<keyword evidence="1" id="KW-0812">Transmembrane</keyword>
<dbReference type="GeneID" id="60800756"/>
<accession>A0A8B2U4M5</accession>
<protein>
    <submittedName>
        <fullName evidence="2">Cyd operon protein YbgE</fullName>
    </submittedName>
</protein>
<dbReference type="InterPro" id="IPR011846">
    <property type="entry name" value="Cyd_oper_YbgE"/>
</dbReference>
<dbReference type="RefSeq" id="WP_006719001.1">
    <property type="nucleotide sequence ID" value="NZ_CAUOUY010000013.1"/>
</dbReference>
<evidence type="ECO:0000313" key="2">
    <source>
        <dbReference type="EMBL" id="RDE71631.1"/>
    </source>
</evidence>